<sequence length="70" mass="8038">MSKCPYCNAEIQLADFFDVIEKEKKGILKKKIGDFKGERIHVGFGFNRVRMWVCPSCDKILGFSESAYKS</sequence>
<proteinExistence type="predicted"/>
<name>X1R961_9ZZZZ</name>
<dbReference type="AlphaFoldDB" id="X1R961"/>
<gene>
    <name evidence="1" type="ORF">S12H4_00726</name>
</gene>
<organism evidence="1">
    <name type="scientific">marine sediment metagenome</name>
    <dbReference type="NCBI Taxonomy" id="412755"/>
    <lineage>
        <taxon>unclassified sequences</taxon>
        <taxon>metagenomes</taxon>
        <taxon>ecological metagenomes</taxon>
    </lineage>
</organism>
<evidence type="ECO:0000313" key="1">
    <source>
        <dbReference type="EMBL" id="GAI59690.1"/>
    </source>
</evidence>
<accession>X1R961</accession>
<reference evidence="1" key="1">
    <citation type="journal article" date="2014" name="Front. Microbiol.">
        <title>High frequency of phylogenetically diverse reductive dehalogenase-homologous genes in deep subseafloor sedimentary metagenomes.</title>
        <authorList>
            <person name="Kawai M."/>
            <person name="Futagami T."/>
            <person name="Toyoda A."/>
            <person name="Takaki Y."/>
            <person name="Nishi S."/>
            <person name="Hori S."/>
            <person name="Arai W."/>
            <person name="Tsubouchi T."/>
            <person name="Morono Y."/>
            <person name="Uchiyama I."/>
            <person name="Ito T."/>
            <person name="Fujiyama A."/>
            <person name="Inagaki F."/>
            <person name="Takami H."/>
        </authorList>
    </citation>
    <scope>NUCLEOTIDE SEQUENCE</scope>
    <source>
        <strain evidence="1">Expedition CK06-06</strain>
    </source>
</reference>
<comment type="caution">
    <text evidence="1">The sequence shown here is derived from an EMBL/GenBank/DDBJ whole genome shotgun (WGS) entry which is preliminary data.</text>
</comment>
<dbReference type="EMBL" id="BARW01000106">
    <property type="protein sequence ID" value="GAI59690.1"/>
    <property type="molecule type" value="Genomic_DNA"/>
</dbReference>
<protein>
    <submittedName>
        <fullName evidence="1">Uncharacterized protein</fullName>
    </submittedName>
</protein>